<dbReference type="Gene3D" id="3.90.70.10">
    <property type="entry name" value="Cysteine proteinases"/>
    <property type="match status" value="2"/>
</dbReference>
<keyword evidence="10" id="KW-0833">Ubl conjugation pathway</keyword>
<keyword evidence="11" id="KW-0378">Hydrolase</keyword>
<dbReference type="Gene3D" id="2.30.30.190">
    <property type="entry name" value="CAP Gly-rich-like domain"/>
    <property type="match status" value="3"/>
</dbReference>
<dbReference type="FunFam" id="2.30.30.190:FF:000004">
    <property type="entry name" value="Putative ubiquitin carboxyl-terminal hydrolase CYLD"/>
    <property type="match status" value="1"/>
</dbReference>
<accession>A0A8C0IWD3</accession>
<feature type="region of interest" description="Disordered" evidence="14">
    <location>
        <begin position="282"/>
        <end position="346"/>
    </location>
</feature>
<dbReference type="GO" id="GO:0046872">
    <property type="term" value="F:metal ion binding"/>
    <property type="evidence" value="ECO:0007669"/>
    <property type="project" value="UniProtKB-KW"/>
</dbReference>
<dbReference type="SMART" id="SM01052">
    <property type="entry name" value="CAP_GLY"/>
    <property type="match status" value="3"/>
</dbReference>
<dbReference type="PROSITE" id="PS00972">
    <property type="entry name" value="USP_1"/>
    <property type="match status" value="1"/>
</dbReference>
<dbReference type="GO" id="GO:0006508">
    <property type="term" value="P:proteolysis"/>
    <property type="evidence" value="ECO:0007669"/>
    <property type="project" value="UniProtKB-KW"/>
</dbReference>
<evidence type="ECO:0000256" key="2">
    <source>
        <dbReference type="ARBA" id="ARBA00004300"/>
    </source>
</evidence>
<dbReference type="SUPFAM" id="SSF74924">
    <property type="entry name" value="Cap-Gly domain"/>
    <property type="match status" value="3"/>
</dbReference>
<dbReference type="OMA" id="RVFFKME"/>
<dbReference type="GO" id="GO:0005813">
    <property type="term" value="C:centrosome"/>
    <property type="evidence" value="ECO:0007669"/>
    <property type="project" value="UniProtKB-SubCell"/>
</dbReference>
<dbReference type="InterPro" id="IPR036859">
    <property type="entry name" value="CAP-Gly_dom_sf"/>
</dbReference>
<organism evidence="17 18">
    <name type="scientific">Chelonoidis abingdonii</name>
    <name type="common">Abingdon island giant tortoise</name>
    <name type="synonym">Testudo abingdonii</name>
    <dbReference type="NCBI Taxonomy" id="106734"/>
    <lineage>
        <taxon>Eukaryota</taxon>
        <taxon>Metazoa</taxon>
        <taxon>Chordata</taxon>
        <taxon>Craniata</taxon>
        <taxon>Vertebrata</taxon>
        <taxon>Euteleostomi</taxon>
        <taxon>Archelosauria</taxon>
        <taxon>Testudinata</taxon>
        <taxon>Testudines</taxon>
        <taxon>Cryptodira</taxon>
        <taxon>Durocryptodira</taxon>
        <taxon>Testudinoidea</taxon>
        <taxon>Testudinidae</taxon>
        <taxon>Chelonoidis</taxon>
    </lineage>
</organism>
<evidence type="ECO:0000256" key="13">
    <source>
        <dbReference type="ARBA" id="ARBA00022833"/>
    </source>
</evidence>
<evidence type="ECO:0000256" key="11">
    <source>
        <dbReference type="ARBA" id="ARBA00022801"/>
    </source>
</evidence>
<keyword evidence="7" id="KW-0597">Phosphoprotein</keyword>
<dbReference type="InterPro" id="IPR028889">
    <property type="entry name" value="USP"/>
</dbReference>
<protein>
    <recommendedName>
        <fullName evidence="5">ubiquitinyl hydrolase 1</fullName>
        <ecNumber evidence="5">3.4.19.12</ecNumber>
    </recommendedName>
</protein>
<evidence type="ECO:0000313" key="18">
    <source>
        <dbReference type="Proteomes" id="UP000694404"/>
    </source>
</evidence>
<dbReference type="InterPro" id="IPR018200">
    <property type="entry name" value="USP_CS"/>
</dbReference>
<evidence type="ECO:0000256" key="5">
    <source>
        <dbReference type="ARBA" id="ARBA00012759"/>
    </source>
</evidence>
<evidence type="ECO:0000256" key="3">
    <source>
        <dbReference type="ARBA" id="ARBA00004556"/>
    </source>
</evidence>
<dbReference type="GO" id="GO:0004843">
    <property type="term" value="F:cysteine-type deubiquitinase activity"/>
    <property type="evidence" value="ECO:0007669"/>
    <property type="project" value="UniProtKB-EC"/>
</dbReference>
<evidence type="ECO:0000313" key="17">
    <source>
        <dbReference type="Ensembl" id="ENSCABP00000023265.1"/>
    </source>
</evidence>
<evidence type="ECO:0000256" key="6">
    <source>
        <dbReference type="ARBA" id="ARBA00022490"/>
    </source>
</evidence>
<dbReference type="FunFam" id="2.30.30.190:FF:000007">
    <property type="entry name" value="Putative ubiquitin carboxyl-terminal hydrolase CYLD"/>
    <property type="match status" value="1"/>
</dbReference>
<evidence type="ECO:0000256" key="9">
    <source>
        <dbReference type="ARBA" id="ARBA00022723"/>
    </source>
</evidence>
<keyword evidence="13" id="KW-0862">Zinc</keyword>
<evidence type="ECO:0000256" key="1">
    <source>
        <dbReference type="ARBA" id="ARBA00000707"/>
    </source>
</evidence>
<dbReference type="PANTHER" id="PTHR11830">
    <property type="entry name" value="40S RIBOSOMAL PROTEIN S3A"/>
    <property type="match status" value="1"/>
</dbReference>
<evidence type="ECO:0000256" key="10">
    <source>
        <dbReference type="ARBA" id="ARBA00022786"/>
    </source>
</evidence>
<sequence>MRPCRFFILVQDFSGGGGRQVPRGSLLSHAGELPSPDCAFWAKLLDTEAMVQVPARAVRELSKEQARMLQALTNGDERLELFRQEGLLGRRGALRPGDRVRVQITSASGEKVRGVLRYRGPMGDSKEQAGVIFGVELVVSEGGGFTDGAFRGQKFFSCRENCGVFVPVSRIEPDEGSECSPLMAPRGDPLKSPPLELGDRVFFRMGDSAPKGTVVFCDYLPKKEMTGVFVGIFLDQPVGSWDGKFKDQSLCHLPSPEYGILLPHLLNVCHVVLVPFPVEKADEGPKALSDDSSLGVLNDLPSPSSIRYPPRPQWESPHGSPSSLLMGGTEERGEGEEEEGEEEELASPLLEINSMVEVHDPPIYGVIRWTGKLPDVRETIAGLELEPLPSGCTDGIYRGMRYFQCPPGKALFIKLRHCRPDARFGAPQPPENPVLRCNSLAFRVYASERVPEDTPPGLGEEGGQRLIGWKKGIQGHCNSCYLDATLFCMFAFSSVLDSLLLRPADKNDGASYEETRDLLRTEIIVNPLRKHGYVCATKVMSLRRVLEAAGHSPGFTSEEKDPEEFLTLLFRVLKVEPLFKIRSADKDPQGCIFYQIFMEGSAGGARRGVPTVQQLLEGSLAAGDLKFTEEKQCGGGWPWGAGAVTDTPPTALAAPRECCICQALALSECPQCFGDPSIGAGSTRQYCALCCQQVPPAELEHLPPPPGPLPRQTMQLYATLCIQTSHYVAFARHGPHRGQWLFFDSMADRQGGQNGFNIPQVTPCPEVADYLEMSPEELQVLDPKCLPPCARRLLCDAYMCLYHSPTLGLYK</sequence>
<comment type="catalytic activity">
    <reaction evidence="1">
        <text>Thiol-dependent hydrolysis of ester, thioester, amide, peptide and isopeptide bonds formed by the C-terminal Gly of ubiquitin (a 76-residue protein attached to proteins as an intracellular targeting signal).</text>
        <dbReference type="EC" id="3.4.19.12"/>
    </reaction>
</comment>
<dbReference type="AlphaFoldDB" id="A0A8C0IWD3"/>
<evidence type="ECO:0000256" key="12">
    <source>
        <dbReference type="ARBA" id="ARBA00022807"/>
    </source>
</evidence>
<keyword evidence="18" id="KW-1185">Reference proteome</keyword>
<keyword evidence="9" id="KW-0479">Metal-binding</keyword>
<dbReference type="GeneTree" id="ENSGT00390000018123"/>
<dbReference type="Ensembl" id="ENSCABT00000025492.1">
    <property type="protein sequence ID" value="ENSCABP00000023265.1"/>
    <property type="gene ID" value="ENSCABG00000017131.1"/>
</dbReference>
<name>A0A8C0IWD3_CHEAB</name>
<evidence type="ECO:0000256" key="14">
    <source>
        <dbReference type="SAM" id="MobiDB-lite"/>
    </source>
</evidence>
<evidence type="ECO:0000256" key="7">
    <source>
        <dbReference type="ARBA" id="ARBA00022553"/>
    </source>
</evidence>
<dbReference type="PROSITE" id="PS50235">
    <property type="entry name" value="USP_3"/>
    <property type="match status" value="1"/>
</dbReference>
<evidence type="ECO:0000259" key="15">
    <source>
        <dbReference type="PROSITE" id="PS50235"/>
    </source>
</evidence>
<dbReference type="Proteomes" id="UP000694404">
    <property type="component" value="Unplaced"/>
</dbReference>
<reference evidence="17" key="1">
    <citation type="submission" date="2025-08" db="UniProtKB">
        <authorList>
            <consortium name="Ensembl"/>
        </authorList>
    </citation>
    <scope>IDENTIFICATION</scope>
</reference>
<evidence type="ECO:0000256" key="8">
    <source>
        <dbReference type="ARBA" id="ARBA00022670"/>
    </source>
</evidence>
<reference evidence="17" key="2">
    <citation type="submission" date="2025-09" db="UniProtKB">
        <authorList>
            <consortium name="Ensembl"/>
        </authorList>
    </citation>
    <scope>IDENTIFICATION</scope>
</reference>
<feature type="domain" description="CAP-Gly" evidence="16">
    <location>
        <begin position="371"/>
        <end position="414"/>
    </location>
</feature>
<feature type="compositionally biased region" description="Acidic residues" evidence="14">
    <location>
        <begin position="333"/>
        <end position="345"/>
    </location>
</feature>
<comment type="subcellular location">
    <subcellularLocation>
        <location evidence="2">Cytoplasm</location>
        <location evidence="2">Cytoskeleton</location>
        <location evidence="2">Microtubule organizing center</location>
        <location evidence="2">Centrosome</location>
    </subcellularLocation>
    <subcellularLocation>
        <location evidence="3">Cytoplasm</location>
        <location evidence="3">Perinuclear region</location>
    </subcellularLocation>
</comment>
<feature type="domain" description="CAP-Gly" evidence="16">
    <location>
        <begin position="123"/>
        <end position="167"/>
    </location>
</feature>
<feature type="domain" description="USP" evidence="15">
    <location>
        <begin position="471"/>
        <end position="805"/>
    </location>
</feature>
<keyword evidence="12" id="KW-0788">Thiol protease</keyword>
<keyword evidence="6" id="KW-0963">Cytoplasm</keyword>
<evidence type="ECO:0000259" key="16">
    <source>
        <dbReference type="PROSITE" id="PS50245"/>
    </source>
</evidence>
<dbReference type="GO" id="GO:0048471">
    <property type="term" value="C:perinuclear region of cytoplasm"/>
    <property type="evidence" value="ECO:0007669"/>
    <property type="project" value="UniProtKB-SubCell"/>
</dbReference>
<comment type="similarity">
    <text evidence="4">Belongs to the peptidase C19 family.</text>
</comment>
<dbReference type="PROSITE" id="PS50245">
    <property type="entry name" value="CAP_GLY_2"/>
    <property type="match status" value="2"/>
</dbReference>
<keyword evidence="8" id="KW-0645">Protease</keyword>
<proteinExistence type="inferred from homology"/>
<dbReference type="InterPro" id="IPR038765">
    <property type="entry name" value="Papain-like_cys_pep_sf"/>
</dbReference>
<dbReference type="SUPFAM" id="SSF54001">
    <property type="entry name" value="Cysteine proteinases"/>
    <property type="match status" value="1"/>
</dbReference>
<dbReference type="InterPro" id="IPR000938">
    <property type="entry name" value="CAP-Gly_domain"/>
</dbReference>
<evidence type="ECO:0000256" key="4">
    <source>
        <dbReference type="ARBA" id="ARBA00009085"/>
    </source>
</evidence>
<dbReference type="EC" id="3.4.19.12" evidence="5"/>
<dbReference type="Pfam" id="PF01302">
    <property type="entry name" value="CAP_GLY"/>
    <property type="match status" value="3"/>
</dbReference>